<feature type="compositionally biased region" description="Basic residues" evidence="8">
    <location>
        <begin position="59"/>
        <end position="70"/>
    </location>
</feature>
<evidence type="ECO:0000256" key="2">
    <source>
        <dbReference type="ARBA" id="ARBA00006924"/>
    </source>
</evidence>
<dbReference type="InterPro" id="IPR026591">
    <property type="entry name" value="Sirtuin_cat_small_dom_sf"/>
</dbReference>
<evidence type="ECO:0000256" key="8">
    <source>
        <dbReference type="SAM" id="MobiDB-lite"/>
    </source>
</evidence>
<organism evidence="10 11">
    <name type="scientific">Paraconiothyrium brasiliense</name>
    <dbReference type="NCBI Taxonomy" id="300254"/>
    <lineage>
        <taxon>Eukaryota</taxon>
        <taxon>Fungi</taxon>
        <taxon>Dikarya</taxon>
        <taxon>Ascomycota</taxon>
        <taxon>Pezizomycotina</taxon>
        <taxon>Dothideomycetes</taxon>
        <taxon>Pleosporomycetidae</taxon>
        <taxon>Pleosporales</taxon>
        <taxon>Massarineae</taxon>
        <taxon>Didymosphaeriaceae</taxon>
        <taxon>Paraconiothyrium</taxon>
    </lineage>
</organism>
<dbReference type="CDD" id="cd01408">
    <property type="entry name" value="SIRT1"/>
    <property type="match status" value="1"/>
</dbReference>
<gene>
    <name evidence="10" type="primary">HST2</name>
    <name evidence="10" type="ORF">SLS60_009934</name>
</gene>
<dbReference type="InterPro" id="IPR026590">
    <property type="entry name" value="Ssirtuin_cat_dom"/>
</dbReference>
<feature type="region of interest" description="Disordered" evidence="8">
    <location>
        <begin position="1"/>
        <end position="90"/>
    </location>
</feature>
<comment type="cofactor">
    <cofactor evidence="1">
        <name>Zn(2+)</name>
        <dbReference type="ChEBI" id="CHEBI:29105"/>
    </cofactor>
</comment>
<protein>
    <submittedName>
        <fullName evidence="10">Sir2 histone deacetylase Hst2</fullName>
    </submittedName>
</protein>
<dbReference type="InterPro" id="IPR050134">
    <property type="entry name" value="NAD-dep_sirtuin_deacylases"/>
</dbReference>
<comment type="similarity">
    <text evidence="2">Belongs to the sirtuin family. Class I subfamily.</text>
</comment>
<feature type="compositionally biased region" description="Basic and acidic residues" evidence="8">
    <location>
        <begin position="442"/>
        <end position="455"/>
    </location>
</feature>
<evidence type="ECO:0000313" key="11">
    <source>
        <dbReference type="Proteomes" id="UP001521785"/>
    </source>
</evidence>
<feature type="binding site" evidence="7">
    <location>
        <position position="253"/>
    </location>
    <ligand>
        <name>Zn(2+)</name>
        <dbReference type="ChEBI" id="CHEBI:29105"/>
    </ligand>
</feature>
<proteinExistence type="inferred from homology"/>
<dbReference type="PANTHER" id="PTHR11085:SF6">
    <property type="entry name" value="NAD-DEPENDENT PROTEIN DEACETYLASE SIRTUIN-2"/>
    <property type="match status" value="1"/>
</dbReference>
<evidence type="ECO:0000259" key="9">
    <source>
        <dbReference type="PROSITE" id="PS50305"/>
    </source>
</evidence>
<keyword evidence="5 7" id="KW-0862">Zinc</keyword>
<dbReference type="Gene3D" id="3.40.50.1220">
    <property type="entry name" value="TPP-binding domain"/>
    <property type="match status" value="1"/>
</dbReference>
<evidence type="ECO:0000256" key="3">
    <source>
        <dbReference type="ARBA" id="ARBA00022679"/>
    </source>
</evidence>
<keyword evidence="6" id="KW-0520">NAD</keyword>
<sequence length="467" mass="52269">MRSPRPSQNMKSTAAWMILVKTSSNSSQRRQVTSGRKHKSHRGQPQQGKNWRNQEKGRNQNRGKVGRHARMGQDESRMVDEKTPPQTLESRTLDAVAEYIRDGRARRIVVMTGAGISTSAGIPDFRSPDTGLYANLARLNLPYAEAVFDIGYFRGNPLPFYTLAQELYPGNYRPTITHSFINLLHQKGLLLKLFTQNIDCLEREAGVPDDKIVEAHGSFARQSCIDCKAPYPDDLMKKAIHEKSVPHCIREECDGLVKPEIVFFGEQLPADFFENRSLPGEADLCIVMGTSLSVQPFASLPMMCSDGTPRVLINGEQVGEMGSRADDVLLIQDCDAGVRKLAEACGWLDELEDLWEQTAPWARSGKPKPEQPDEPKKSPDEQLQDEVDKLTKEIDQSLKLTQDQHTWLENHVDNKFARVQDDEDGKGPAAPLTSGRTVASDVKAERSEPSDDGLHHVFPWLNKKSSL</sequence>
<feature type="compositionally biased region" description="Polar residues" evidence="8">
    <location>
        <begin position="21"/>
        <end position="34"/>
    </location>
</feature>
<keyword evidence="11" id="KW-1185">Reference proteome</keyword>
<feature type="domain" description="Deacetylase sirtuin-type" evidence="9">
    <location>
        <begin position="86"/>
        <end position="348"/>
    </location>
</feature>
<comment type="caution">
    <text evidence="10">The sequence shown here is derived from an EMBL/GenBank/DDBJ whole genome shotgun (WGS) entry which is preliminary data.</text>
</comment>
<feature type="binding site" evidence="7">
    <location>
        <position position="227"/>
    </location>
    <ligand>
        <name>Zn(2+)</name>
        <dbReference type="ChEBI" id="CHEBI:29105"/>
    </ligand>
</feature>
<feature type="binding site" evidence="7">
    <location>
        <position position="224"/>
    </location>
    <ligand>
        <name>Zn(2+)</name>
        <dbReference type="ChEBI" id="CHEBI:29105"/>
    </ligand>
</feature>
<feature type="region of interest" description="Disordered" evidence="8">
    <location>
        <begin position="418"/>
        <end position="467"/>
    </location>
</feature>
<evidence type="ECO:0000313" key="10">
    <source>
        <dbReference type="EMBL" id="KAL1595245.1"/>
    </source>
</evidence>
<feature type="binding site" evidence="7">
    <location>
        <position position="248"/>
    </location>
    <ligand>
        <name>Zn(2+)</name>
        <dbReference type="ChEBI" id="CHEBI:29105"/>
    </ligand>
</feature>
<keyword evidence="3" id="KW-0808">Transferase</keyword>
<dbReference type="Proteomes" id="UP001521785">
    <property type="component" value="Unassembled WGS sequence"/>
</dbReference>
<feature type="compositionally biased region" description="Basic and acidic residues" evidence="8">
    <location>
        <begin position="71"/>
        <end position="83"/>
    </location>
</feature>
<evidence type="ECO:0000256" key="6">
    <source>
        <dbReference type="ARBA" id="ARBA00023027"/>
    </source>
</evidence>
<name>A0ABR3QSZ4_9PLEO</name>
<dbReference type="Gene3D" id="3.30.1600.10">
    <property type="entry name" value="SIR2/SIRT2 'Small Domain"/>
    <property type="match status" value="1"/>
</dbReference>
<keyword evidence="4 7" id="KW-0479">Metal-binding</keyword>
<evidence type="ECO:0000256" key="1">
    <source>
        <dbReference type="ARBA" id="ARBA00001947"/>
    </source>
</evidence>
<feature type="compositionally biased region" description="Basic and acidic residues" evidence="8">
    <location>
        <begin position="367"/>
        <end position="396"/>
    </location>
</feature>
<feature type="region of interest" description="Disordered" evidence="8">
    <location>
        <begin position="361"/>
        <end position="396"/>
    </location>
</feature>
<evidence type="ECO:0000256" key="5">
    <source>
        <dbReference type="ARBA" id="ARBA00022833"/>
    </source>
</evidence>
<dbReference type="SUPFAM" id="SSF52467">
    <property type="entry name" value="DHS-like NAD/FAD-binding domain"/>
    <property type="match status" value="1"/>
</dbReference>
<feature type="active site" description="Proton acceptor" evidence="7">
    <location>
        <position position="216"/>
    </location>
</feature>
<dbReference type="InterPro" id="IPR003000">
    <property type="entry name" value="Sirtuin"/>
</dbReference>
<accession>A0ABR3QSZ4</accession>
<feature type="compositionally biased region" description="Polar residues" evidence="8">
    <location>
        <begin position="1"/>
        <end position="12"/>
    </location>
</feature>
<dbReference type="InterPro" id="IPR029035">
    <property type="entry name" value="DHS-like_NAD/FAD-binding_dom"/>
</dbReference>
<evidence type="ECO:0000256" key="7">
    <source>
        <dbReference type="PROSITE-ProRule" id="PRU00236"/>
    </source>
</evidence>
<dbReference type="Pfam" id="PF02146">
    <property type="entry name" value="SIR2"/>
    <property type="match status" value="1"/>
</dbReference>
<dbReference type="PROSITE" id="PS50305">
    <property type="entry name" value="SIRTUIN"/>
    <property type="match status" value="1"/>
</dbReference>
<dbReference type="EMBL" id="JAKJXO020000016">
    <property type="protein sequence ID" value="KAL1595245.1"/>
    <property type="molecule type" value="Genomic_DNA"/>
</dbReference>
<dbReference type="PANTHER" id="PTHR11085">
    <property type="entry name" value="NAD-DEPENDENT PROTEIN DEACYLASE SIRTUIN-5, MITOCHONDRIAL-RELATED"/>
    <property type="match status" value="1"/>
</dbReference>
<evidence type="ECO:0000256" key="4">
    <source>
        <dbReference type="ARBA" id="ARBA00022723"/>
    </source>
</evidence>
<reference evidence="10 11" key="1">
    <citation type="submission" date="2024-02" db="EMBL/GenBank/DDBJ databases">
        <title>De novo assembly and annotation of 12 fungi associated with fruit tree decline syndrome in Ontario, Canada.</title>
        <authorList>
            <person name="Sulman M."/>
            <person name="Ellouze W."/>
            <person name="Ilyukhin E."/>
        </authorList>
    </citation>
    <scope>NUCLEOTIDE SEQUENCE [LARGE SCALE GENOMIC DNA]</scope>
    <source>
        <strain evidence="10 11">M42-189</strain>
    </source>
</reference>